<proteinExistence type="predicted"/>
<dbReference type="Proteomes" id="UP000026913">
    <property type="component" value="Chromosome"/>
</dbReference>
<organism evidence="1 2">
    <name type="scientific">Pseudomonas mandelii JR-1</name>
    <dbReference type="NCBI Taxonomy" id="1147786"/>
    <lineage>
        <taxon>Bacteria</taxon>
        <taxon>Pseudomonadati</taxon>
        <taxon>Pseudomonadota</taxon>
        <taxon>Gammaproteobacteria</taxon>
        <taxon>Pseudomonadales</taxon>
        <taxon>Pseudomonadaceae</taxon>
        <taxon>Pseudomonas</taxon>
    </lineage>
</organism>
<dbReference type="OrthoDB" id="7019008at2"/>
<dbReference type="RefSeq" id="WP_010460717.1">
    <property type="nucleotide sequence ID" value="NZ_CP005960.1"/>
</dbReference>
<evidence type="ECO:0000313" key="1">
    <source>
        <dbReference type="EMBL" id="AHZ67259.1"/>
    </source>
</evidence>
<accession>A0A024E2X9</accession>
<dbReference type="GeneID" id="46432292"/>
<evidence type="ECO:0008006" key="3">
    <source>
        <dbReference type="Google" id="ProtNLM"/>
    </source>
</evidence>
<gene>
    <name evidence="1" type="ORF">OU5_0180</name>
</gene>
<reference evidence="1 2" key="1">
    <citation type="journal article" date="2012" name="J. Bacteriol.">
        <title>Genome sequence of cold-adapted Pseudomonas mandelii strain JR-1.</title>
        <authorList>
            <person name="Jang S.H."/>
            <person name="Kim J."/>
            <person name="Kim J."/>
            <person name="Hong S."/>
            <person name="Lee C."/>
        </authorList>
    </citation>
    <scope>NUCLEOTIDE SEQUENCE [LARGE SCALE GENOMIC DNA]</scope>
    <source>
        <strain evidence="1 2">JR-1</strain>
    </source>
</reference>
<dbReference type="EMBL" id="CP005960">
    <property type="protein sequence ID" value="AHZ67259.1"/>
    <property type="molecule type" value="Genomic_DNA"/>
</dbReference>
<dbReference type="AlphaFoldDB" id="A0A024E2X9"/>
<dbReference type="KEGG" id="pman:OU5_0180"/>
<name>A0A024E2X9_9PSED</name>
<protein>
    <recommendedName>
        <fullName evidence="3">DUF2188 domain-containing protein</fullName>
    </recommendedName>
</protein>
<dbReference type="HOGENOM" id="CLU_208568_0_0_6"/>
<evidence type="ECO:0000313" key="2">
    <source>
        <dbReference type="Proteomes" id="UP000026913"/>
    </source>
</evidence>
<sequence>MTVAKIINGYTVDKGKDGQWHITAANGEDVSGPLPSEAMAVEVASVLDYTPPAPKRRGKSQD</sequence>